<name>A0A806TP00_PRIMG</name>
<accession>A0A806TP00</accession>
<protein>
    <submittedName>
        <fullName evidence="1">Uncharacterized protein</fullName>
    </submittedName>
</protein>
<evidence type="ECO:0000313" key="2">
    <source>
        <dbReference type="Proteomes" id="UP000036410"/>
    </source>
</evidence>
<gene>
    <name evidence="1" type="ORF">AS52_05393</name>
</gene>
<dbReference type="AlphaFoldDB" id="A0A806TP00"/>
<keyword evidence="1" id="KW-0614">Plasmid</keyword>
<organism evidence="1 2">
    <name type="scientific">Priestia megaterium Q3</name>
    <dbReference type="NCBI Taxonomy" id="1452722"/>
    <lineage>
        <taxon>Bacteria</taxon>
        <taxon>Bacillati</taxon>
        <taxon>Bacillota</taxon>
        <taxon>Bacilli</taxon>
        <taxon>Bacillales</taxon>
        <taxon>Bacillaceae</taxon>
        <taxon>Priestia</taxon>
    </lineage>
</organism>
<dbReference type="Proteomes" id="UP000036410">
    <property type="component" value="Plasmid p1"/>
</dbReference>
<dbReference type="EMBL" id="CP010587">
    <property type="protein sequence ID" value="AKP80291.1"/>
    <property type="molecule type" value="Genomic_DNA"/>
</dbReference>
<sequence>MKNNKDSLFDENLIEFLNEVKTNLPTNYKIPDPGVVSIILSHTQ</sequence>
<geneLocation type="plasmid" evidence="1 2">
    <name>p1</name>
</geneLocation>
<proteinExistence type="predicted"/>
<reference evidence="1 2" key="1">
    <citation type="submission" date="2015-01" db="EMBL/GenBank/DDBJ databases">
        <title>Genome sequence of bacillus megaterium Q3.</title>
        <authorList>
            <person name="Wang Y."/>
            <person name="Luo K."/>
            <person name="Bai L."/>
            <person name="Luo F."/>
        </authorList>
    </citation>
    <scope>NUCLEOTIDE SEQUENCE [LARGE SCALE GENOMIC DNA]</scope>
    <source>
        <strain evidence="1 2">Q3</strain>
        <plasmid evidence="1 2">p1</plasmid>
    </source>
</reference>
<evidence type="ECO:0000313" key="1">
    <source>
        <dbReference type="EMBL" id="AKP80291.1"/>
    </source>
</evidence>